<keyword evidence="3" id="KW-1185">Reference proteome</keyword>
<organism evidence="2 3">
    <name type="scientific">Cylindrobasidium torrendii FP15055 ss-10</name>
    <dbReference type="NCBI Taxonomy" id="1314674"/>
    <lineage>
        <taxon>Eukaryota</taxon>
        <taxon>Fungi</taxon>
        <taxon>Dikarya</taxon>
        <taxon>Basidiomycota</taxon>
        <taxon>Agaricomycotina</taxon>
        <taxon>Agaricomycetes</taxon>
        <taxon>Agaricomycetidae</taxon>
        <taxon>Agaricales</taxon>
        <taxon>Marasmiineae</taxon>
        <taxon>Physalacriaceae</taxon>
        <taxon>Cylindrobasidium</taxon>
    </lineage>
</organism>
<gene>
    <name evidence="2" type="ORF">CYLTODRAFT_490869</name>
</gene>
<sequence>MPTNSYNSPSSPTSFDLSEHQTSFLPTSNTRVSPFPLKRKRAAASLQRATSAPLSHPTAQTGPHGQMTTATVFTARKGVYIIEGKEVLSMEAHIVQETIHFINAHLCLPPNAAPMVVALAAMAVFSKPTQAAHWYFWNLANRDATYSCVKKEQAKPNKLGWVAEPRVLDTYQADAWVSLVAGEPWAARLCTNRKPKPEEGPTTRKRKAAALETSSSGELASSTPAKRTRNQTKRKAPSATSTPRAVTQRLPTPSKVTRSTAKAAQVESTPVLPSTIEASTSTSSTTSHETAAVSSVSTPSSPPSRLRSNSQTSGTVVGDRSPSVSTAVGSPQSDKEAIAEVAPKARRSARNTIASAKQRTTPAKELSAPPPPPAARVVVPSTNKKRKAESEDVATKTSAASPAADSVAPRPKRARTTRRT</sequence>
<feature type="compositionally biased region" description="Polar residues" evidence="1">
    <location>
        <begin position="212"/>
        <end position="225"/>
    </location>
</feature>
<proteinExistence type="predicted"/>
<feature type="compositionally biased region" description="Low complexity" evidence="1">
    <location>
        <begin position="398"/>
        <end position="409"/>
    </location>
</feature>
<feature type="compositionally biased region" description="Polar residues" evidence="1">
    <location>
        <begin position="47"/>
        <end position="66"/>
    </location>
</feature>
<evidence type="ECO:0000256" key="1">
    <source>
        <dbReference type="SAM" id="MobiDB-lite"/>
    </source>
</evidence>
<feature type="compositionally biased region" description="Polar residues" evidence="1">
    <location>
        <begin position="322"/>
        <end position="332"/>
    </location>
</feature>
<dbReference type="Proteomes" id="UP000054007">
    <property type="component" value="Unassembled WGS sequence"/>
</dbReference>
<feature type="region of interest" description="Disordered" evidence="1">
    <location>
        <begin position="46"/>
        <end position="66"/>
    </location>
</feature>
<feature type="region of interest" description="Disordered" evidence="1">
    <location>
        <begin position="1"/>
        <end position="33"/>
    </location>
</feature>
<feature type="compositionally biased region" description="Polar residues" evidence="1">
    <location>
        <begin position="20"/>
        <end position="32"/>
    </location>
</feature>
<name>A0A0D7B988_9AGAR</name>
<accession>A0A0D7B988</accession>
<feature type="compositionally biased region" description="Basic residues" evidence="1">
    <location>
        <begin position="226"/>
        <end position="236"/>
    </location>
</feature>
<feature type="compositionally biased region" description="Polar residues" evidence="1">
    <location>
        <begin position="350"/>
        <end position="361"/>
    </location>
</feature>
<dbReference type="EMBL" id="KN880533">
    <property type="protein sequence ID" value="KIY67168.1"/>
    <property type="molecule type" value="Genomic_DNA"/>
</dbReference>
<feature type="compositionally biased region" description="Basic residues" evidence="1">
    <location>
        <begin position="410"/>
        <end position="420"/>
    </location>
</feature>
<evidence type="ECO:0000313" key="3">
    <source>
        <dbReference type="Proteomes" id="UP000054007"/>
    </source>
</evidence>
<feature type="compositionally biased region" description="Polar residues" evidence="1">
    <location>
        <begin position="306"/>
        <end position="315"/>
    </location>
</feature>
<dbReference type="STRING" id="1314674.A0A0D7B988"/>
<protein>
    <submittedName>
        <fullName evidence="2">Uncharacterized protein</fullName>
    </submittedName>
</protein>
<evidence type="ECO:0000313" key="2">
    <source>
        <dbReference type="EMBL" id="KIY67168.1"/>
    </source>
</evidence>
<dbReference type="OrthoDB" id="2944913at2759"/>
<feature type="region of interest" description="Disordered" evidence="1">
    <location>
        <begin position="191"/>
        <end position="420"/>
    </location>
</feature>
<feature type="compositionally biased region" description="Polar residues" evidence="1">
    <location>
        <begin position="238"/>
        <end position="272"/>
    </location>
</feature>
<dbReference type="AlphaFoldDB" id="A0A0D7B988"/>
<reference evidence="2 3" key="1">
    <citation type="journal article" date="2015" name="Fungal Genet. Biol.">
        <title>Evolution of novel wood decay mechanisms in Agaricales revealed by the genome sequences of Fistulina hepatica and Cylindrobasidium torrendii.</title>
        <authorList>
            <person name="Floudas D."/>
            <person name="Held B.W."/>
            <person name="Riley R."/>
            <person name="Nagy L.G."/>
            <person name="Koehler G."/>
            <person name="Ransdell A.S."/>
            <person name="Younus H."/>
            <person name="Chow J."/>
            <person name="Chiniquy J."/>
            <person name="Lipzen A."/>
            <person name="Tritt A."/>
            <person name="Sun H."/>
            <person name="Haridas S."/>
            <person name="LaButti K."/>
            <person name="Ohm R.A."/>
            <person name="Kues U."/>
            <person name="Blanchette R.A."/>
            <person name="Grigoriev I.V."/>
            <person name="Minto R.E."/>
            <person name="Hibbett D.S."/>
        </authorList>
    </citation>
    <scope>NUCLEOTIDE SEQUENCE [LARGE SCALE GENOMIC DNA]</scope>
    <source>
        <strain evidence="2 3">FP15055 ss-10</strain>
    </source>
</reference>
<feature type="compositionally biased region" description="Low complexity" evidence="1">
    <location>
        <begin position="1"/>
        <end position="14"/>
    </location>
</feature>
<feature type="compositionally biased region" description="Low complexity" evidence="1">
    <location>
        <begin position="274"/>
        <end position="299"/>
    </location>
</feature>